<feature type="domain" description="Solute-binding protein family 5" evidence="5">
    <location>
        <begin position="141"/>
        <end position="530"/>
    </location>
</feature>
<comment type="caution">
    <text evidence="6">The sequence shown here is derived from an EMBL/GenBank/DDBJ whole genome shotgun (WGS) entry which is preliminary data.</text>
</comment>
<evidence type="ECO:0000313" key="7">
    <source>
        <dbReference type="Proteomes" id="UP000315344"/>
    </source>
</evidence>
<dbReference type="PANTHER" id="PTHR30290:SF64">
    <property type="entry name" value="ABC TRANSPORTER PERIPLASMIC BINDING PROTEIN"/>
    <property type="match status" value="1"/>
</dbReference>
<dbReference type="EMBL" id="VAFL01000002">
    <property type="protein sequence ID" value="TKW68143.1"/>
    <property type="molecule type" value="Genomic_DNA"/>
</dbReference>
<gene>
    <name evidence="6" type="ORF">DI616_03295</name>
</gene>
<evidence type="ECO:0000256" key="4">
    <source>
        <dbReference type="SAM" id="SignalP"/>
    </source>
</evidence>
<dbReference type="GO" id="GO:0015833">
    <property type="term" value="P:peptide transport"/>
    <property type="evidence" value="ECO:0007669"/>
    <property type="project" value="TreeGrafter"/>
</dbReference>
<dbReference type="InterPro" id="IPR000914">
    <property type="entry name" value="SBP_5_dom"/>
</dbReference>
<evidence type="ECO:0000313" key="6">
    <source>
        <dbReference type="EMBL" id="TKW68143.1"/>
    </source>
</evidence>
<reference evidence="6 7" key="1">
    <citation type="journal article" date="2017" name="Nat. Commun.">
        <title>In situ click chemistry generation of cyclooxygenase-2 inhibitors.</title>
        <authorList>
            <person name="Bhardwaj A."/>
            <person name="Kaur J."/>
            <person name="Wuest M."/>
            <person name="Wuest F."/>
        </authorList>
    </citation>
    <scope>NUCLEOTIDE SEQUENCE [LARGE SCALE GENOMIC DNA]</scope>
    <source>
        <strain evidence="6">S2_012_000_R3_94</strain>
    </source>
</reference>
<comment type="subcellular location">
    <subcellularLocation>
        <location evidence="1">Periplasm</location>
    </subcellularLocation>
</comment>
<dbReference type="Gene3D" id="3.40.190.10">
    <property type="entry name" value="Periplasmic binding protein-like II"/>
    <property type="match status" value="1"/>
</dbReference>
<dbReference type="GO" id="GO:0043190">
    <property type="term" value="C:ATP-binding cassette (ABC) transporter complex"/>
    <property type="evidence" value="ECO:0007669"/>
    <property type="project" value="InterPro"/>
</dbReference>
<dbReference type="PIRSF" id="PIRSF002741">
    <property type="entry name" value="MppA"/>
    <property type="match status" value="1"/>
</dbReference>
<protein>
    <submittedName>
        <fullName evidence="6">ABC transporter substrate-binding protein</fullName>
    </submittedName>
</protein>
<feature type="signal peptide" evidence="4">
    <location>
        <begin position="1"/>
        <end position="23"/>
    </location>
</feature>
<dbReference type="SUPFAM" id="SSF53850">
    <property type="entry name" value="Periplasmic binding protein-like II"/>
    <property type="match status" value="1"/>
</dbReference>
<feature type="chain" id="PRO_5021833303" evidence="4">
    <location>
        <begin position="24"/>
        <end position="642"/>
    </location>
</feature>
<evidence type="ECO:0000256" key="1">
    <source>
        <dbReference type="ARBA" id="ARBA00004418"/>
    </source>
</evidence>
<evidence type="ECO:0000256" key="3">
    <source>
        <dbReference type="ARBA" id="ARBA00022729"/>
    </source>
</evidence>
<dbReference type="GO" id="GO:1904680">
    <property type="term" value="F:peptide transmembrane transporter activity"/>
    <property type="evidence" value="ECO:0007669"/>
    <property type="project" value="TreeGrafter"/>
</dbReference>
<dbReference type="CDD" id="cd08497">
    <property type="entry name" value="MbnE-like"/>
    <property type="match status" value="1"/>
</dbReference>
<accession>A0A533IAJ3</accession>
<keyword evidence="3 4" id="KW-0732">Signal</keyword>
<sequence>MNLNVRIAAALLPLSFLAGPLLAQDAPAATEATEAPAAAAGDPATQDTTIAHGIGIFGPPELPADFPHLRYVNPDAPKGGEISVAMPGGFDGYNPFTVKGRADIFSSIGLESLMIGTMDEVGTAYCLICETIEYPESRDWVIFHLRPEAAFSDGTPITAEDVMFSYETFRDKGLSSFRAVLAQSTKGAEIIDDHTIRFEFMPDYPRRDVIQGAGGMTVLSKKDFEENDRDLANPMSKPILGSGPYVFESADIGRTSVYKRNPDYWGNDLPINIGRNNFDRIRAEYFADSEAAFEAFKAGEYTIRHENSSVQWATGYNFPNLTNGHVIKTTIQNQNKAPAQGFFINMRREKFKDPRVRQALGLLFNFKWSNEQLFYGLYTRTDSFWDNTELKATGKPEGAELALLEPLADQLPEGILTNEAVVQPEGSDRQLDRASLRSAAGLLDEAGWVPGSDGMRRNEAGEVLRVEFMNDSPTFDRVINPFIENLRAVGVDAVMARVDDTEYETRRYEFDYDIIVGHAQTAEIAGDGLSQVFGSQGVDDVFNPSGVTSPAIDSLIRTAISADSYDDMAVATRALDRVLRAMYPWVPNWYNPEQFLAYYDQYDWPETLPPYLSETLNAPWYLDIAWYNAEKAEKLKQAGILR</sequence>
<dbReference type="InterPro" id="IPR039424">
    <property type="entry name" value="SBP_5"/>
</dbReference>
<dbReference type="Proteomes" id="UP000315344">
    <property type="component" value="Unassembled WGS sequence"/>
</dbReference>
<dbReference type="GO" id="GO:0042884">
    <property type="term" value="P:microcin transport"/>
    <property type="evidence" value="ECO:0007669"/>
    <property type="project" value="TreeGrafter"/>
</dbReference>
<dbReference type="PANTHER" id="PTHR30290">
    <property type="entry name" value="PERIPLASMIC BINDING COMPONENT OF ABC TRANSPORTER"/>
    <property type="match status" value="1"/>
</dbReference>
<dbReference type="Gene3D" id="3.10.105.10">
    <property type="entry name" value="Dipeptide-binding Protein, Domain 3"/>
    <property type="match status" value="1"/>
</dbReference>
<organism evidence="6 7">
    <name type="scientific">Paracoccus denitrificans</name>
    <dbReference type="NCBI Taxonomy" id="266"/>
    <lineage>
        <taxon>Bacteria</taxon>
        <taxon>Pseudomonadati</taxon>
        <taxon>Pseudomonadota</taxon>
        <taxon>Alphaproteobacteria</taxon>
        <taxon>Rhodobacterales</taxon>
        <taxon>Paracoccaceae</taxon>
        <taxon>Paracoccus</taxon>
    </lineage>
</organism>
<dbReference type="Pfam" id="PF00496">
    <property type="entry name" value="SBP_bac_5"/>
    <property type="match status" value="1"/>
</dbReference>
<comment type="similarity">
    <text evidence="2">Belongs to the bacterial solute-binding protein 5 family.</text>
</comment>
<dbReference type="AlphaFoldDB" id="A0A533IAJ3"/>
<proteinExistence type="inferred from homology"/>
<dbReference type="InterPro" id="IPR030678">
    <property type="entry name" value="Peptide/Ni-bd"/>
</dbReference>
<evidence type="ECO:0000256" key="2">
    <source>
        <dbReference type="ARBA" id="ARBA00005695"/>
    </source>
</evidence>
<evidence type="ECO:0000259" key="5">
    <source>
        <dbReference type="Pfam" id="PF00496"/>
    </source>
</evidence>
<name>A0A533IAJ3_PARDE</name>
<dbReference type="GO" id="GO:0030288">
    <property type="term" value="C:outer membrane-bounded periplasmic space"/>
    <property type="evidence" value="ECO:0007669"/>
    <property type="project" value="TreeGrafter"/>
</dbReference>